<reference evidence="3 4" key="1">
    <citation type="journal article" date="2021" name="Nat. Commun.">
        <title>Genetic determinants of endophytism in the Arabidopsis root mycobiome.</title>
        <authorList>
            <person name="Mesny F."/>
            <person name="Miyauchi S."/>
            <person name="Thiergart T."/>
            <person name="Pickel B."/>
            <person name="Atanasova L."/>
            <person name="Karlsson M."/>
            <person name="Huettel B."/>
            <person name="Barry K.W."/>
            <person name="Haridas S."/>
            <person name="Chen C."/>
            <person name="Bauer D."/>
            <person name="Andreopoulos W."/>
            <person name="Pangilinan J."/>
            <person name="LaButti K."/>
            <person name="Riley R."/>
            <person name="Lipzen A."/>
            <person name="Clum A."/>
            <person name="Drula E."/>
            <person name="Henrissat B."/>
            <person name="Kohler A."/>
            <person name="Grigoriev I.V."/>
            <person name="Martin F.M."/>
            <person name="Hacquard S."/>
        </authorList>
    </citation>
    <scope>NUCLEOTIDE SEQUENCE [LARGE SCALE GENOMIC DNA]</scope>
    <source>
        <strain evidence="3 4">MPI-SDFR-AT-0080</strain>
    </source>
</reference>
<evidence type="ECO:0000256" key="2">
    <source>
        <dbReference type="SAM" id="Phobius"/>
    </source>
</evidence>
<accession>A0ABQ8FPM1</accession>
<evidence type="ECO:0000256" key="1">
    <source>
        <dbReference type="SAM" id="MobiDB-lite"/>
    </source>
</evidence>
<keyword evidence="2" id="KW-0472">Membrane</keyword>
<feature type="compositionally biased region" description="Basic and acidic residues" evidence="1">
    <location>
        <begin position="670"/>
        <end position="698"/>
    </location>
</feature>
<dbReference type="Proteomes" id="UP000774617">
    <property type="component" value="Unassembled WGS sequence"/>
</dbReference>
<protein>
    <recommendedName>
        <fullName evidence="5">Cytochrome P450</fullName>
    </recommendedName>
</protein>
<keyword evidence="4" id="KW-1185">Reference proteome</keyword>
<evidence type="ECO:0000313" key="4">
    <source>
        <dbReference type="Proteomes" id="UP000774617"/>
    </source>
</evidence>
<feature type="transmembrane region" description="Helical" evidence="2">
    <location>
        <begin position="118"/>
        <end position="138"/>
    </location>
</feature>
<proteinExistence type="predicted"/>
<comment type="caution">
    <text evidence="3">The sequence shown here is derived from an EMBL/GenBank/DDBJ whole genome shotgun (WGS) entry which is preliminary data.</text>
</comment>
<evidence type="ECO:0008006" key="5">
    <source>
        <dbReference type="Google" id="ProtNLM"/>
    </source>
</evidence>
<sequence>METYNATKTESYYRIYTGVWTNWSHGAVLGRTLTIDRRDGDLLIAFIALFVTIVGTSFWRLACFALHSFFSSEATRDGIYHQRQAILRNSANGANGLWRLGQALWAWRKRGTNSFQRMAPAIALAVVCLSIFAVASGFSSRVSTSMSNEVLIHSDMFGLTDGSSLTWPVFLQIAYPYSSRTYRTYSNYAQQCYTNDTNRANCNIFVKPRLQDTVDRNAPCPFDREICRSADQNILLDTGLLDTHADLGANIRPDQRFFYRKKVHCAPLKTEGFKKEYPATEQPGIGFGITNWTKPAHTKYYYGNGVLEEGNITYEYNTKIPDPTRHFYGVNSTIYPWSEFMPINPLRRVDADGLLVFLSANDIYYSAEVDDPWYSAHRPYVYSDMRPEAGRDLPQNTSNLMYYRDEPASVLGCAMQEQLCNPRLPEKSRCTPLSGGLDRNQNAARIVRNREESLALAWQLELLLSSVSLADILQTLGDDSLTSVYSLFRGTQPRLPSNQWQLDVERWHSIMLASLQGQAVAIAEGPVEPELRAEMQKPRNKRERELCRRQARRILSTAHSNFSVFFLALIFATGGLVILLSRTVEPLVGFLQKRRGLDAHTRLEWCTNETLQLQRLAHEELGMGRWQRCADEVPVTGKGEMLAVLDLSDLKHPRLCARPRGWEEGAAGAREVKESSREGRSVEGKDDDAKEPAERRVAVEPACPARP</sequence>
<feature type="region of interest" description="Disordered" evidence="1">
    <location>
        <begin position="665"/>
        <end position="707"/>
    </location>
</feature>
<keyword evidence="2" id="KW-0812">Transmembrane</keyword>
<evidence type="ECO:0000313" key="3">
    <source>
        <dbReference type="EMBL" id="KAH7007874.1"/>
    </source>
</evidence>
<feature type="transmembrane region" description="Helical" evidence="2">
    <location>
        <begin position="42"/>
        <end position="66"/>
    </location>
</feature>
<dbReference type="EMBL" id="JAGTJR010000123">
    <property type="protein sequence ID" value="KAH7007874.1"/>
    <property type="molecule type" value="Genomic_DNA"/>
</dbReference>
<feature type="transmembrane region" description="Helical" evidence="2">
    <location>
        <begin position="562"/>
        <end position="584"/>
    </location>
</feature>
<keyword evidence="2" id="KW-1133">Transmembrane helix</keyword>
<organism evidence="3 4">
    <name type="scientific">Macrophomina phaseolina</name>
    <dbReference type="NCBI Taxonomy" id="35725"/>
    <lineage>
        <taxon>Eukaryota</taxon>
        <taxon>Fungi</taxon>
        <taxon>Dikarya</taxon>
        <taxon>Ascomycota</taxon>
        <taxon>Pezizomycotina</taxon>
        <taxon>Dothideomycetes</taxon>
        <taxon>Dothideomycetes incertae sedis</taxon>
        <taxon>Botryosphaeriales</taxon>
        <taxon>Botryosphaeriaceae</taxon>
        <taxon>Macrophomina</taxon>
    </lineage>
</organism>
<gene>
    <name evidence="3" type="ORF">B0J12DRAFT_587439</name>
</gene>
<name>A0ABQ8FPM1_9PEZI</name>